<evidence type="ECO:0000256" key="1">
    <source>
        <dbReference type="SAM" id="Phobius"/>
    </source>
</evidence>
<keyword evidence="2" id="KW-1185">Reference proteome</keyword>
<keyword evidence="1" id="KW-0812">Transmembrane</keyword>
<dbReference type="WBParaSite" id="nRc.2.0.1.t20879-RA">
    <property type="protein sequence ID" value="nRc.2.0.1.t20879-RA"/>
    <property type="gene ID" value="nRc.2.0.1.g20879"/>
</dbReference>
<dbReference type="Proteomes" id="UP000887565">
    <property type="component" value="Unplaced"/>
</dbReference>
<dbReference type="AlphaFoldDB" id="A0A915J4Z5"/>
<feature type="transmembrane region" description="Helical" evidence="1">
    <location>
        <begin position="22"/>
        <end position="40"/>
    </location>
</feature>
<keyword evidence="1" id="KW-1133">Transmembrane helix</keyword>
<accession>A0A915J4Z5</accession>
<evidence type="ECO:0000313" key="3">
    <source>
        <dbReference type="WBParaSite" id="nRc.2.0.1.t20879-RA"/>
    </source>
</evidence>
<evidence type="ECO:0000313" key="2">
    <source>
        <dbReference type="Proteomes" id="UP000887565"/>
    </source>
</evidence>
<reference evidence="3" key="1">
    <citation type="submission" date="2022-11" db="UniProtKB">
        <authorList>
            <consortium name="WormBaseParasite"/>
        </authorList>
    </citation>
    <scope>IDENTIFICATION</scope>
</reference>
<sequence>MPDFLPIDGSKPHGKSFIHSKALKIITGCLFLLHLVYILGMQRVPGPVIRYYPVLKAGNNHQYSCRNQCWEAESSEGQQESAS</sequence>
<keyword evidence="1" id="KW-0472">Membrane</keyword>
<proteinExistence type="predicted"/>
<name>A0A915J4Z5_ROMCU</name>
<organism evidence="2 3">
    <name type="scientific">Romanomermis culicivorax</name>
    <name type="common">Nematode worm</name>
    <dbReference type="NCBI Taxonomy" id="13658"/>
    <lineage>
        <taxon>Eukaryota</taxon>
        <taxon>Metazoa</taxon>
        <taxon>Ecdysozoa</taxon>
        <taxon>Nematoda</taxon>
        <taxon>Enoplea</taxon>
        <taxon>Dorylaimia</taxon>
        <taxon>Mermithida</taxon>
        <taxon>Mermithoidea</taxon>
        <taxon>Mermithidae</taxon>
        <taxon>Romanomermis</taxon>
    </lineage>
</organism>
<protein>
    <submittedName>
        <fullName evidence="3">Uncharacterized protein</fullName>
    </submittedName>
</protein>